<protein>
    <recommendedName>
        <fullName evidence="3">Cytochrome c domain-containing protein</fullName>
    </recommendedName>
</protein>
<organism evidence="1 2">
    <name type="scientific">Halobacteriovorax marinus</name>
    <dbReference type="NCBI Taxonomy" id="97084"/>
    <lineage>
        <taxon>Bacteria</taxon>
        <taxon>Pseudomonadati</taxon>
        <taxon>Bdellovibrionota</taxon>
        <taxon>Bacteriovoracia</taxon>
        <taxon>Bacteriovoracales</taxon>
        <taxon>Halobacteriovoraceae</taxon>
        <taxon>Halobacteriovorax</taxon>
    </lineage>
</organism>
<dbReference type="EMBL" id="MAAO01000015">
    <property type="protein sequence ID" value="OUR93595.1"/>
    <property type="molecule type" value="Genomic_DNA"/>
</dbReference>
<name>A0A1Y5F2D1_9BACT</name>
<evidence type="ECO:0000313" key="1">
    <source>
        <dbReference type="EMBL" id="OUR93595.1"/>
    </source>
</evidence>
<accession>A0A1Y5F2D1</accession>
<comment type="caution">
    <text evidence="1">The sequence shown here is derived from an EMBL/GenBank/DDBJ whole genome shotgun (WGS) entry which is preliminary data.</text>
</comment>
<evidence type="ECO:0008006" key="3">
    <source>
        <dbReference type="Google" id="ProtNLM"/>
    </source>
</evidence>
<sequence>MANTIMKIKILLSLFLICISLLSFKSGKKYYLLNEYITESSQEFQNFHRVINLRCANCHSDYTFYTEEDWIEQKFIVPGNPYDSKLFSSLRSSHTGGDEDMPPFLALSEVELETIKKYISGLKSKGTILEIDISFPKIDFPSTEKLSETEVFERCFIQLTGERIAQNSKLFREVENGTTTPAKACYQILKEAKFKNRDFNYSNESLSIKTRDQLHRFHTSWIKDYAYYRSGSTYLSHDIFPMDEAALHLTNVLWNGKHYSELLNSKDTLRPIRSARSKNKIHLFFEGREDFNKLKKSVLGNENIKGKTFPWNPKWLPRGHLVNIEAKKSFQSVQYYVNRDTNVTMYNDGLILDKGLHGANGSQSYILNNIGRDPGEKSNGGLVIPRTWAKKVLQDFMCRKLPVIKVEDALSYVQKNSTIKFRAKSSCMQCHTTIDPMSGAIRHSQVVYTNTTGRTSIHVKFHKETMRSLNDLFPDRDDKFYLRPTKGRFIYRTIMGKLINKEFSSLEDLNKIITSTDDYYTCAASKYFYYMTGISVELENIKQSYGDIDDNSKYLIGEVIALGKKLKAHGDVKQLIRDIIKMEIYKQDNFGDL</sequence>
<dbReference type="Proteomes" id="UP000196531">
    <property type="component" value="Unassembled WGS sequence"/>
</dbReference>
<gene>
    <name evidence="1" type="ORF">A9Q84_19190</name>
</gene>
<proteinExistence type="predicted"/>
<evidence type="ECO:0000313" key="2">
    <source>
        <dbReference type="Proteomes" id="UP000196531"/>
    </source>
</evidence>
<dbReference type="AlphaFoldDB" id="A0A1Y5F2D1"/>
<reference evidence="2" key="1">
    <citation type="journal article" date="2017" name="Proc. Natl. Acad. Sci. U.S.A.">
        <title>Simulation of Deepwater Horizon oil plume reveals substrate specialization within a complex community of hydrocarbon-degraders.</title>
        <authorList>
            <person name="Hu P."/>
            <person name="Dubinsky E.A."/>
            <person name="Probst A.J."/>
            <person name="Wang J."/>
            <person name="Sieber C.M.K."/>
            <person name="Tom L.M."/>
            <person name="Gardinali P."/>
            <person name="Banfield J.F."/>
            <person name="Atlas R.M."/>
            <person name="Andersen G.L."/>
        </authorList>
    </citation>
    <scope>NUCLEOTIDE SEQUENCE [LARGE SCALE GENOMIC DNA]</scope>
</reference>